<accession>A0A4Q2DQQ9</accession>
<dbReference type="AlphaFoldDB" id="A0A4Q2DQQ9"/>
<dbReference type="EMBL" id="SDEE01000068">
    <property type="protein sequence ID" value="RXW22527.1"/>
    <property type="molecule type" value="Genomic_DNA"/>
</dbReference>
<evidence type="ECO:0000313" key="2">
    <source>
        <dbReference type="EMBL" id="RXW22527.1"/>
    </source>
</evidence>
<proteinExistence type="predicted"/>
<evidence type="ECO:0000256" key="1">
    <source>
        <dbReference type="SAM" id="MobiDB-lite"/>
    </source>
</evidence>
<organism evidence="2 3">
    <name type="scientific">Candolleomyces aberdarensis</name>
    <dbReference type="NCBI Taxonomy" id="2316362"/>
    <lineage>
        <taxon>Eukaryota</taxon>
        <taxon>Fungi</taxon>
        <taxon>Dikarya</taxon>
        <taxon>Basidiomycota</taxon>
        <taxon>Agaricomycotina</taxon>
        <taxon>Agaricomycetes</taxon>
        <taxon>Agaricomycetidae</taxon>
        <taxon>Agaricales</taxon>
        <taxon>Agaricineae</taxon>
        <taxon>Psathyrellaceae</taxon>
        <taxon>Candolleomyces</taxon>
    </lineage>
</organism>
<gene>
    <name evidence="2" type="ORF">EST38_g3311</name>
</gene>
<evidence type="ECO:0000313" key="3">
    <source>
        <dbReference type="Proteomes" id="UP000290288"/>
    </source>
</evidence>
<sequence length="417" mass="46842">MIRRSACFAAKDALEHLATRQLDIIQAIQSPQVVVLAGFNEDLLDGVVLLQEIHIFCKMELNLKQLVLDQVGKIASPFPSEIFLPSGKSVSPPVFDVDGNPVRYDRVTSSSAFEWRYSDAMERGLAIASAPAEDEESDDDDMIRNGSTGGRTRPQVRFDVVAKVHQPMHTLVQDLRLTGALSFESIPKKTVKVQFKQMKCQTYCVPGLFQFSQTLLKILVDTEDPLWGYEEVQPRTQRSLIPRGKRSRTKTPDKTAVQRAYELLMAYNPFKVGSTGQSTVPTERFYPNERILLTEGRGRYEWLYNINDWKPLPQDTVDLVELDLPLVELKYFPYGHEKPHQLTVEVSSVWSLNQDPKHWSPSLIGDCLTAPGYSNLCQHVFFDLSSEDLGDGTHAATLNVSGYPPGALPFSRVNPTA</sequence>
<comment type="caution">
    <text evidence="2">The sequence shown here is derived from an EMBL/GenBank/DDBJ whole genome shotgun (WGS) entry which is preliminary data.</text>
</comment>
<dbReference type="Proteomes" id="UP000290288">
    <property type="component" value="Unassembled WGS sequence"/>
</dbReference>
<feature type="compositionally biased region" description="Acidic residues" evidence="1">
    <location>
        <begin position="132"/>
        <end position="141"/>
    </location>
</feature>
<name>A0A4Q2DQQ9_9AGAR</name>
<feature type="region of interest" description="Disordered" evidence="1">
    <location>
        <begin position="129"/>
        <end position="151"/>
    </location>
</feature>
<reference evidence="2 3" key="1">
    <citation type="submission" date="2019-01" db="EMBL/GenBank/DDBJ databases">
        <title>Draft genome sequence of Psathyrella aberdarensis IHI B618.</title>
        <authorList>
            <person name="Buettner E."/>
            <person name="Kellner H."/>
        </authorList>
    </citation>
    <scope>NUCLEOTIDE SEQUENCE [LARGE SCALE GENOMIC DNA]</scope>
    <source>
        <strain evidence="2 3">IHI B618</strain>
    </source>
</reference>
<protein>
    <submittedName>
        <fullName evidence="2">Uncharacterized protein</fullName>
    </submittedName>
</protein>
<dbReference type="OrthoDB" id="8954335at2759"/>
<keyword evidence="3" id="KW-1185">Reference proteome</keyword>